<dbReference type="AlphaFoldDB" id="A0A843VN10"/>
<organism evidence="1 2">
    <name type="scientific">Colocasia esculenta</name>
    <name type="common">Wild taro</name>
    <name type="synonym">Arum esculentum</name>
    <dbReference type="NCBI Taxonomy" id="4460"/>
    <lineage>
        <taxon>Eukaryota</taxon>
        <taxon>Viridiplantae</taxon>
        <taxon>Streptophyta</taxon>
        <taxon>Embryophyta</taxon>
        <taxon>Tracheophyta</taxon>
        <taxon>Spermatophyta</taxon>
        <taxon>Magnoliopsida</taxon>
        <taxon>Liliopsida</taxon>
        <taxon>Araceae</taxon>
        <taxon>Aroideae</taxon>
        <taxon>Colocasieae</taxon>
        <taxon>Colocasia</taxon>
    </lineage>
</organism>
<name>A0A843VN10_COLES</name>
<comment type="caution">
    <text evidence="1">The sequence shown here is derived from an EMBL/GenBank/DDBJ whole genome shotgun (WGS) entry which is preliminary data.</text>
</comment>
<protein>
    <submittedName>
        <fullName evidence="1">Uncharacterized protein</fullName>
    </submittedName>
</protein>
<dbReference type="Proteomes" id="UP000652761">
    <property type="component" value="Unassembled WGS sequence"/>
</dbReference>
<evidence type="ECO:0000313" key="1">
    <source>
        <dbReference type="EMBL" id="MQL95727.1"/>
    </source>
</evidence>
<gene>
    <name evidence="1" type="ORF">Taro_028388</name>
</gene>
<evidence type="ECO:0000313" key="2">
    <source>
        <dbReference type="Proteomes" id="UP000652761"/>
    </source>
</evidence>
<accession>A0A843VN10</accession>
<keyword evidence="2" id="KW-1185">Reference proteome</keyword>
<reference evidence="1" key="1">
    <citation type="submission" date="2017-07" db="EMBL/GenBank/DDBJ databases">
        <title>Taro Niue Genome Assembly and Annotation.</title>
        <authorList>
            <person name="Atibalentja N."/>
            <person name="Keating K."/>
            <person name="Fields C.J."/>
        </authorList>
    </citation>
    <scope>NUCLEOTIDE SEQUENCE</scope>
    <source>
        <strain evidence="1">Niue_2</strain>
        <tissue evidence="1">Leaf</tissue>
    </source>
</reference>
<proteinExistence type="predicted"/>
<dbReference type="EMBL" id="NMUH01001826">
    <property type="protein sequence ID" value="MQL95727.1"/>
    <property type="molecule type" value="Genomic_DNA"/>
</dbReference>
<sequence>MGELACSRNSGLCNACRSEKLASTSLDAGVSVGVHVVDADTTSTSVDIDANLAFGQNSKTCRNHVHLIPIYVICILLRTYYHHTIHTLFTSNLYTCMQ</sequence>